<evidence type="ECO:0000256" key="8">
    <source>
        <dbReference type="ARBA" id="ARBA00023002"/>
    </source>
</evidence>
<evidence type="ECO:0000256" key="9">
    <source>
        <dbReference type="ARBA" id="ARBA00023128"/>
    </source>
</evidence>
<feature type="domain" description="Manganese/iron superoxide dismutase N-terminal" evidence="14">
    <location>
        <begin position="5"/>
        <end position="86"/>
    </location>
</feature>
<organism evidence="16 17">
    <name type="scientific">Elsinoe australis</name>
    <dbReference type="NCBI Taxonomy" id="40998"/>
    <lineage>
        <taxon>Eukaryota</taxon>
        <taxon>Fungi</taxon>
        <taxon>Dikarya</taxon>
        <taxon>Ascomycota</taxon>
        <taxon>Pezizomycotina</taxon>
        <taxon>Dothideomycetes</taxon>
        <taxon>Dothideomycetidae</taxon>
        <taxon>Myriangiales</taxon>
        <taxon>Elsinoaceae</taxon>
        <taxon>Elsinoe</taxon>
    </lineage>
</organism>
<dbReference type="Proteomes" id="UP000243723">
    <property type="component" value="Unassembled WGS sequence"/>
</dbReference>
<evidence type="ECO:0000259" key="14">
    <source>
        <dbReference type="Pfam" id="PF00081"/>
    </source>
</evidence>
<keyword evidence="10" id="KW-0464">Manganese</keyword>
<dbReference type="FunFam" id="1.10.287.990:FF:000001">
    <property type="entry name" value="Superoxide dismutase"/>
    <property type="match status" value="1"/>
</dbReference>
<reference evidence="16 17" key="1">
    <citation type="submission" date="2017-05" db="EMBL/GenBank/DDBJ databases">
        <title>Draft genome sequence of Elsinoe australis.</title>
        <authorList>
            <person name="Cheng Q."/>
        </authorList>
    </citation>
    <scope>NUCLEOTIDE SEQUENCE [LARGE SCALE GENOMIC DNA]</scope>
    <source>
        <strain evidence="16 17">NL1</strain>
    </source>
</reference>
<dbReference type="GO" id="GO:0030145">
    <property type="term" value="F:manganese ion binding"/>
    <property type="evidence" value="ECO:0007669"/>
    <property type="project" value="TreeGrafter"/>
</dbReference>
<evidence type="ECO:0000256" key="3">
    <source>
        <dbReference type="ARBA" id="ARBA00004305"/>
    </source>
</evidence>
<evidence type="ECO:0000259" key="15">
    <source>
        <dbReference type="Pfam" id="PF02777"/>
    </source>
</evidence>
<keyword evidence="6 12" id="KW-0479">Metal-binding</keyword>
<dbReference type="SUPFAM" id="SSF46609">
    <property type="entry name" value="Fe,Mn superoxide dismutase (SOD), N-terminal domain"/>
    <property type="match status" value="1"/>
</dbReference>
<comment type="function">
    <text evidence="13">Destroys radicals which are normally produced within the cells and which are toxic to biological systems.</text>
</comment>
<comment type="cofactor">
    <cofactor evidence="1">
        <name>Mn(2+)</name>
        <dbReference type="ChEBI" id="CHEBI:29035"/>
    </cofactor>
</comment>
<feature type="binding site" evidence="12">
    <location>
        <position position="30"/>
    </location>
    <ligand>
        <name>Mn(2+)</name>
        <dbReference type="ChEBI" id="CHEBI:29035"/>
    </ligand>
</feature>
<dbReference type="EC" id="1.15.1.1" evidence="13"/>
<dbReference type="FunFam" id="3.55.40.20:FF:000004">
    <property type="entry name" value="Superoxide dismutase [Fe]"/>
    <property type="match status" value="1"/>
</dbReference>
<dbReference type="InterPro" id="IPR019833">
    <property type="entry name" value="Mn/Fe_SOD_BS"/>
</dbReference>
<dbReference type="STRING" id="40998.A0A2P8A8P3"/>
<feature type="binding site" evidence="12">
    <location>
        <position position="78"/>
    </location>
    <ligand>
        <name>Mn(2+)</name>
        <dbReference type="ChEBI" id="CHEBI:29035"/>
    </ligand>
</feature>
<keyword evidence="7" id="KW-0809">Transit peptide</keyword>
<dbReference type="InterPro" id="IPR036314">
    <property type="entry name" value="SOD_C_sf"/>
</dbReference>
<dbReference type="SUPFAM" id="SSF54719">
    <property type="entry name" value="Fe,Mn superoxide dismutase (SOD), C-terminal domain"/>
    <property type="match status" value="1"/>
</dbReference>
<evidence type="ECO:0000313" key="17">
    <source>
        <dbReference type="Proteomes" id="UP000243723"/>
    </source>
</evidence>
<comment type="subunit">
    <text evidence="5">Homotetramer.</text>
</comment>
<comment type="caution">
    <text evidence="16">The sequence shown here is derived from an EMBL/GenBank/DDBJ whole genome shotgun (WGS) entry which is preliminary data.</text>
</comment>
<proteinExistence type="inferred from homology"/>
<dbReference type="GO" id="GO:0004784">
    <property type="term" value="F:superoxide dismutase activity"/>
    <property type="evidence" value="ECO:0007669"/>
    <property type="project" value="UniProtKB-EC"/>
</dbReference>
<dbReference type="Gene3D" id="3.55.40.20">
    <property type="entry name" value="Iron/manganese superoxide dismutase, C-terminal domain"/>
    <property type="match status" value="1"/>
</dbReference>
<feature type="binding site" evidence="12">
    <location>
        <position position="171"/>
    </location>
    <ligand>
        <name>Mn(2+)</name>
        <dbReference type="ChEBI" id="CHEBI:29035"/>
    </ligand>
</feature>
<evidence type="ECO:0000256" key="13">
    <source>
        <dbReference type="RuleBase" id="RU000414"/>
    </source>
</evidence>
<keyword evidence="8 13" id="KW-0560">Oxidoreductase</keyword>
<dbReference type="InterPro" id="IPR050265">
    <property type="entry name" value="Fe/Mn_Superoxide_Dismutase"/>
</dbReference>
<protein>
    <recommendedName>
        <fullName evidence="13">Superoxide dismutase</fullName>
        <ecNumber evidence="13">1.15.1.1</ecNumber>
    </recommendedName>
</protein>
<evidence type="ECO:0000256" key="10">
    <source>
        <dbReference type="ARBA" id="ARBA00023211"/>
    </source>
</evidence>
<evidence type="ECO:0000256" key="5">
    <source>
        <dbReference type="ARBA" id="ARBA00011881"/>
    </source>
</evidence>
<dbReference type="InterPro" id="IPR019831">
    <property type="entry name" value="Mn/Fe_SOD_N"/>
</dbReference>
<evidence type="ECO:0000256" key="12">
    <source>
        <dbReference type="PIRSR" id="PIRSR000349-1"/>
    </source>
</evidence>
<dbReference type="Gene3D" id="1.10.287.990">
    <property type="entry name" value="Fe,Mn superoxide dismutase (SOD) domain"/>
    <property type="match status" value="1"/>
</dbReference>
<evidence type="ECO:0000256" key="11">
    <source>
        <dbReference type="ARBA" id="ARBA00049204"/>
    </source>
</evidence>
<evidence type="ECO:0000256" key="2">
    <source>
        <dbReference type="ARBA" id="ARBA00002170"/>
    </source>
</evidence>
<evidence type="ECO:0000313" key="16">
    <source>
        <dbReference type="EMBL" id="PSK56824.1"/>
    </source>
</evidence>
<keyword evidence="9" id="KW-0496">Mitochondrion</keyword>
<dbReference type="EMBL" id="NHZQ01000060">
    <property type="protein sequence ID" value="PSK56824.1"/>
    <property type="molecule type" value="Genomic_DNA"/>
</dbReference>
<sequence length="219" mass="24555">MATTQYTLPKLPYAYNALEPHISEQIMTLHHTQHHQTYVNSLNVALQTQATAFSAGKIAEQVHLQQLIKFHAGGHVNHSLFWENLAPASSTTPSPTAESAPTLHAALVKHWSSVEAFKEAFEATLLGLQGSGWGWLVQDGKTGVLAIITTKDQDIPPKPYKPLLGVDMWEHAYYLQYQNKKKDYTKEIWHVINWKTVEGRISGKISTDFDQLSQQAGRL</sequence>
<evidence type="ECO:0000256" key="6">
    <source>
        <dbReference type="ARBA" id="ARBA00022723"/>
    </source>
</evidence>
<comment type="subcellular location">
    <subcellularLocation>
        <location evidence="3">Mitochondrion matrix</location>
    </subcellularLocation>
</comment>
<dbReference type="InterPro" id="IPR001189">
    <property type="entry name" value="Mn/Fe_SOD"/>
</dbReference>
<dbReference type="Pfam" id="PF02777">
    <property type="entry name" value="Sod_Fe_C"/>
    <property type="match status" value="1"/>
</dbReference>
<dbReference type="PRINTS" id="PR01703">
    <property type="entry name" value="MNSODISMTASE"/>
</dbReference>
<dbReference type="PROSITE" id="PS00088">
    <property type="entry name" value="SOD_MN"/>
    <property type="match status" value="1"/>
</dbReference>
<evidence type="ECO:0000256" key="1">
    <source>
        <dbReference type="ARBA" id="ARBA00001936"/>
    </source>
</evidence>
<gene>
    <name evidence="16" type="ORF">B9Z65_6448</name>
</gene>
<dbReference type="PANTHER" id="PTHR11404">
    <property type="entry name" value="SUPEROXIDE DISMUTASE 2"/>
    <property type="match status" value="1"/>
</dbReference>
<evidence type="ECO:0000256" key="4">
    <source>
        <dbReference type="ARBA" id="ARBA00008714"/>
    </source>
</evidence>
<comment type="catalytic activity">
    <reaction evidence="11 13">
        <text>2 superoxide + 2 H(+) = H2O2 + O2</text>
        <dbReference type="Rhea" id="RHEA:20696"/>
        <dbReference type="ChEBI" id="CHEBI:15378"/>
        <dbReference type="ChEBI" id="CHEBI:15379"/>
        <dbReference type="ChEBI" id="CHEBI:16240"/>
        <dbReference type="ChEBI" id="CHEBI:18421"/>
        <dbReference type="EC" id="1.15.1.1"/>
    </reaction>
</comment>
<dbReference type="PIRSF" id="PIRSF000349">
    <property type="entry name" value="SODismutase"/>
    <property type="match status" value="1"/>
</dbReference>
<keyword evidence="17" id="KW-1185">Reference proteome</keyword>
<dbReference type="GO" id="GO:0005759">
    <property type="term" value="C:mitochondrial matrix"/>
    <property type="evidence" value="ECO:0007669"/>
    <property type="project" value="UniProtKB-SubCell"/>
</dbReference>
<dbReference type="AlphaFoldDB" id="A0A2P8A8P3"/>
<dbReference type="PANTHER" id="PTHR11404:SF29">
    <property type="entry name" value="SUPEROXIDE DISMUTASE"/>
    <property type="match status" value="1"/>
</dbReference>
<feature type="domain" description="Manganese/iron superoxide dismutase C-terminal" evidence="15">
    <location>
        <begin position="102"/>
        <end position="199"/>
    </location>
</feature>
<accession>A0A2P8A8P3</accession>
<dbReference type="InterPro" id="IPR036324">
    <property type="entry name" value="Mn/Fe_SOD_N_sf"/>
</dbReference>
<comment type="function">
    <text evidence="2">Destroys superoxide anion radicals which are normally produced within the cells and which are toxic to biological systems.</text>
</comment>
<dbReference type="InterPro" id="IPR019832">
    <property type="entry name" value="Mn/Fe_SOD_C"/>
</dbReference>
<dbReference type="OrthoDB" id="239262at2759"/>
<comment type="similarity">
    <text evidence="4 13">Belongs to the iron/manganese superoxide dismutase family.</text>
</comment>
<evidence type="ECO:0000256" key="7">
    <source>
        <dbReference type="ARBA" id="ARBA00022946"/>
    </source>
</evidence>
<feature type="binding site" evidence="12">
    <location>
        <position position="167"/>
    </location>
    <ligand>
        <name>Mn(2+)</name>
        <dbReference type="ChEBI" id="CHEBI:29035"/>
    </ligand>
</feature>
<name>A0A2P8A8P3_9PEZI</name>
<dbReference type="Pfam" id="PF00081">
    <property type="entry name" value="Sod_Fe_N"/>
    <property type="match status" value="1"/>
</dbReference>